<dbReference type="STRING" id="1725.WU86_02455"/>
<dbReference type="Pfam" id="PF01636">
    <property type="entry name" value="APH"/>
    <property type="match status" value="1"/>
</dbReference>
<evidence type="ECO:0000313" key="2">
    <source>
        <dbReference type="EMBL" id="PMC63236.1"/>
    </source>
</evidence>
<dbReference type="Proteomes" id="UP000235363">
    <property type="component" value="Unassembled WGS sequence"/>
</dbReference>
<name>A0A2N6T1P5_9CORY</name>
<reference evidence="2 3" key="1">
    <citation type="submission" date="2017-09" db="EMBL/GenBank/DDBJ databases">
        <title>Bacterial strain isolated from the female urinary microbiota.</title>
        <authorList>
            <person name="Thomas-White K."/>
            <person name="Kumar N."/>
            <person name="Forster S."/>
            <person name="Putonti C."/>
            <person name="Lawley T."/>
            <person name="Wolfe A.J."/>
        </authorList>
    </citation>
    <scope>NUCLEOTIDE SEQUENCE [LARGE SCALE GENOMIC DNA]</scope>
    <source>
        <strain evidence="2 3">UMB0908</strain>
    </source>
</reference>
<feature type="domain" description="Aminoglycoside phosphotransferase" evidence="1">
    <location>
        <begin position="61"/>
        <end position="274"/>
    </location>
</feature>
<gene>
    <name evidence="2" type="ORF">CJ204_01880</name>
</gene>
<evidence type="ECO:0000259" key="1">
    <source>
        <dbReference type="Pfam" id="PF01636"/>
    </source>
</evidence>
<dbReference type="Gene3D" id="3.90.1200.10">
    <property type="match status" value="1"/>
</dbReference>
<dbReference type="SUPFAM" id="SSF56112">
    <property type="entry name" value="Protein kinase-like (PK-like)"/>
    <property type="match status" value="1"/>
</dbReference>
<protein>
    <recommendedName>
        <fullName evidence="1">Aminoglycoside phosphotransferase domain-containing protein</fullName>
    </recommendedName>
</protein>
<accession>A0A2N6T1P5</accession>
<organism evidence="2 3">
    <name type="scientific">Corynebacterium xerosis</name>
    <dbReference type="NCBI Taxonomy" id="1725"/>
    <lineage>
        <taxon>Bacteria</taxon>
        <taxon>Bacillati</taxon>
        <taxon>Actinomycetota</taxon>
        <taxon>Actinomycetes</taxon>
        <taxon>Mycobacteriales</taxon>
        <taxon>Corynebacteriaceae</taxon>
        <taxon>Corynebacterium</taxon>
    </lineage>
</organism>
<dbReference type="InterPro" id="IPR002575">
    <property type="entry name" value="Aminoglycoside_PTrfase"/>
</dbReference>
<dbReference type="EMBL" id="PNHF01000002">
    <property type="protein sequence ID" value="PMC63236.1"/>
    <property type="molecule type" value="Genomic_DNA"/>
</dbReference>
<dbReference type="InterPro" id="IPR011009">
    <property type="entry name" value="Kinase-like_dom_sf"/>
</dbReference>
<evidence type="ECO:0000313" key="3">
    <source>
        <dbReference type="Proteomes" id="UP000235363"/>
    </source>
</evidence>
<proteinExistence type="predicted"/>
<comment type="caution">
    <text evidence="2">The sequence shown here is derived from an EMBL/GenBank/DDBJ whole genome shotgun (WGS) entry which is preliminary data.</text>
</comment>
<sequence length="316" mass="33261">MVRLTRVTAPAAGPDVLGAVRSAFPGLAWDRADFPDQGLDHHVAVLLGVSGMPGDRRSGGAEPIVARLATATGVVGRADVEARVLAAVDGTAPALVPVALATDGDSLTLARHVPGAPLSGDVWALPDDGRRSRAAAHLAGTLDAVHGLGADDPRIAGVGPSWFPVKHSKLTAAVDKHLLPVLDRREAEGVRTIMKQAEDVFLREPATPHLIHGDLHETHLRWDGRADGGKLGVIDFSDMTLADPAIDVAHLAGVSPELHARVIADLTSADRDLEQRAAVYSRWDAVFLLADHMVTGRTPETTARALFGRALESLRG</sequence>
<dbReference type="AlphaFoldDB" id="A0A2N6T1P5"/>